<evidence type="ECO:0000256" key="2">
    <source>
        <dbReference type="ARBA" id="ARBA00005179"/>
    </source>
</evidence>
<dbReference type="AlphaFoldDB" id="A0A8H5BYL1"/>
<comment type="similarity">
    <text evidence="3">Belongs to the cytochrome P450 family.</text>
</comment>
<dbReference type="OrthoDB" id="3934656at2759"/>
<evidence type="ECO:0000313" key="10">
    <source>
        <dbReference type="EMBL" id="KAF5330757.1"/>
    </source>
</evidence>
<comment type="caution">
    <text evidence="10">The sequence shown here is derived from an EMBL/GenBank/DDBJ whole genome shotgun (WGS) entry which is preliminary data.</text>
</comment>
<evidence type="ECO:0000256" key="5">
    <source>
        <dbReference type="ARBA" id="ARBA00022723"/>
    </source>
</evidence>
<evidence type="ECO:0000256" key="1">
    <source>
        <dbReference type="ARBA" id="ARBA00001971"/>
    </source>
</evidence>
<keyword evidence="11" id="KW-1185">Reference proteome</keyword>
<keyword evidence="5 9" id="KW-0479">Metal-binding</keyword>
<dbReference type="PRINTS" id="PR00463">
    <property type="entry name" value="EP450I"/>
</dbReference>
<dbReference type="InterPro" id="IPR001128">
    <property type="entry name" value="Cyt_P450"/>
</dbReference>
<evidence type="ECO:0000256" key="7">
    <source>
        <dbReference type="ARBA" id="ARBA00023004"/>
    </source>
</evidence>
<sequence>MRWMPPTQLGLPHRSSEDSCYKGYFIPKGTIIYANLRAMGRDGDIYESPDTFNPERYFDKHGNLNADSQVIAYGFGRRVCVGKNVASATTWLTIAYVVASFNLSKVANEEGEVIDWNDIFDDSGLLIQKRPFRCRIQPRSESMRSLIEAISVS</sequence>
<dbReference type="Gene3D" id="1.10.630.10">
    <property type="entry name" value="Cytochrome P450"/>
    <property type="match status" value="1"/>
</dbReference>
<dbReference type="GO" id="GO:0016705">
    <property type="term" value="F:oxidoreductase activity, acting on paired donors, with incorporation or reduction of molecular oxygen"/>
    <property type="evidence" value="ECO:0007669"/>
    <property type="project" value="InterPro"/>
</dbReference>
<organism evidence="10 11">
    <name type="scientific">Psilocybe cf. subviscida</name>
    <dbReference type="NCBI Taxonomy" id="2480587"/>
    <lineage>
        <taxon>Eukaryota</taxon>
        <taxon>Fungi</taxon>
        <taxon>Dikarya</taxon>
        <taxon>Basidiomycota</taxon>
        <taxon>Agaricomycotina</taxon>
        <taxon>Agaricomycetes</taxon>
        <taxon>Agaricomycetidae</taxon>
        <taxon>Agaricales</taxon>
        <taxon>Agaricineae</taxon>
        <taxon>Strophariaceae</taxon>
        <taxon>Psilocybe</taxon>
    </lineage>
</organism>
<keyword evidence="6" id="KW-0560">Oxidoreductase</keyword>
<reference evidence="10 11" key="1">
    <citation type="journal article" date="2020" name="ISME J.">
        <title>Uncovering the hidden diversity of litter-decomposition mechanisms in mushroom-forming fungi.</title>
        <authorList>
            <person name="Floudas D."/>
            <person name="Bentzer J."/>
            <person name="Ahren D."/>
            <person name="Johansson T."/>
            <person name="Persson P."/>
            <person name="Tunlid A."/>
        </authorList>
    </citation>
    <scope>NUCLEOTIDE SEQUENCE [LARGE SCALE GENOMIC DNA]</scope>
    <source>
        <strain evidence="10 11">CBS 101986</strain>
    </source>
</reference>
<comment type="pathway">
    <text evidence="2">Secondary metabolite biosynthesis.</text>
</comment>
<dbReference type="PANTHER" id="PTHR46300:SF5">
    <property type="entry name" value="CYTOCHROME P450"/>
    <property type="match status" value="1"/>
</dbReference>
<dbReference type="Proteomes" id="UP000567179">
    <property type="component" value="Unassembled WGS sequence"/>
</dbReference>
<evidence type="ECO:0000256" key="8">
    <source>
        <dbReference type="ARBA" id="ARBA00023033"/>
    </source>
</evidence>
<feature type="binding site" description="axial binding residue" evidence="9">
    <location>
        <position position="80"/>
    </location>
    <ligand>
        <name>heme</name>
        <dbReference type="ChEBI" id="CHEBI:30413"/>
    </ligand>
    <ligandPart>
        <name>Fe</name>
        <dbReference type="ChEBI" id="CHEBI:18248"/>
    </ligandPart>
</feature>
<dbReference type="EMBL" id="JAACJJ010000001">
    <property type="protein sequence ID" value="KAF5330757.1"/>
    <property type="molecule type" value="Genomic_DNA"/>
</dbReference>
<keyword evidence="7 9" id="KW-0408">Iron</keyword>
<dbReference type="Pfam" id="PF00067">
    <property type="entry name" value="p450"/>
    <property type="match status" value="1"/>
</dbReference>
<evidence type="ECO:0000313" key="11">
    <source>
        <dbReference type="Proteomes" id="UP000567179"/>
    </source>
</evidence>
<name>A0A8H5BYL1_9AGAR</name>
<keyword evidence="8" id="KW-0503">Monooxygenase</keyword>
<evidence type="ECO:0000256" key="6">
    <source>
        <dbReference type="ARBA" id="ARBA00023002"/>
    </source>
</evidence>
<keyword evidence="4 9" id="KW-0349">Heme</keyword>
<dbReference type="GO" id="GO:0005506">
    <property type="term" value="F:iron ion binding"/>
    <property type="evidence" value="ECO:0007669"/>
    <property type="project" value="InterPro"/>
</dbReference>
<accession>A0A8H5BYL1</accession>
<protein>
    <recommendedName>
        <fullName evidence="12">Cytochrome P450</fullName>
    </recommendedName>
</protein>
<dbReference type="InterPro" id="IPR036396">
    <property type="entry name" value="Cyt_P450_sf"/>
</dbReference>
<dbReference type="PANTHER" id="PTHR46300">
    <property type="entry name" value="P450, PUTATIVE (EUROFUNG)-RELATED-RELATED"/>
    <property type="match status" value="1"/>
</dbReference>
<gene>
    <name evidence="10" type="ORF">D9619_005326</name>
</gene>
<dbReference type="InterPro" id="IPR050364">
    <property type="entry name" value="Cytochrome_P450_fung"/>
</dbReference>
<comment type="cofactor">
    <cofactor evidence="1 9">
        <name>heme</name>
        <dbReference type="ChEBI" id="CHEBI:30413"/>
    </cofactor>
</comment>
<proteinExistence type="inferred from homology"/>
<evidence type="ECO:0000256" key="4">
    <source>
        <dbReference type="ARBA" id="ARBA00022617"/>
    </source>
</evidence>
<dbReference type="InterPro" id="IPR002401">
    <property type="entry name" value="Cyt_P450_E_grp-I"/>
</dbReference>
<dbReference type="GO" id="GO:0020037">
    <property type="term" value="F:heme binding"/>
    <property type="evidence" value="ECO:0007669"/>
    <property type="project" value="InterPro"/>
</dbReference>
<dbReference type="SUPFAM" id="SSF48264">
    <property type="entry name" value="Cytochrome P450"/>
    <property type="match status" value="1"/>
</dbReference>
<evidence type="ECO:0000256" key="9">
    <source>
        <dbReference type="PIRSR" id="PIRSR602401-1"/>
    </source>
</evidence>
<evidence type="ECO:0008006" key="12">
    <source>
        <dbReference type="Google" id="ProtNLM"/>
    </source>
</evidence>
<evidence type="ECO:0000256" key="3">
    <source>
        <dbReference type="ARBA" id="ARBA00010617"/>
    </source>
</evidence>
<dbReference type="GO" id="GO:0004497">
    <property type="term" value="F:monooxygenase activity"/>
    <property type="evidence" value="ECO:0007669"/>
    <property type="project" value="UniProtKB-KW"/>
</dbReference>